<dbReference type="STRING" id="1117379.BABA_20991"/>
<proteinExistence type="predicted"/>
<name>K6CYJ8_9BACI</name>
<organism evidence="1 2">
    <name type="scientific">Neobacillus bataviensis LMG 21833</name>
    <dbReference type="NCBI Taxonomy" id="1117379"/>
    <lineage>
        <taxon>Bacteria</taxon>
        <taxon>Bacillati</taxon>
        <taxon>Bacillota</taxon>
        <taxon>Bacilli</taxon>
        <taxon>Bacillales</taxon>
        <taxon>Bacillaceae</taxon>
        <taxon>Neobacillus</taxon>
    </lineage>
</organism>
<dbReference type="Pfam" id="PF17334">
    <property type="entry name" value="CsgA"/>
    <property type="match status" value="1"/>
</dbReference>
<accession>K6CYJ8</accession>
<dbReference type="EMBL" id="AJLS01000136">
    <property type="protein sequence ID" value="EKN65312.1"/>
    <property type="molecule type" value="Genomic_DNA"/>
</dbReference>
<evidence type="ECO:0000313" key="2">
    <source>
        <dbReference type="Proteomes" id="UP000006316"/>
    </source>
</evidence>
<evidence type="ECO:0008006" key="3">
    <source>
        <dbReference type="Google" id="ProtNLM"/>
    </source>
</evidence>
<keyword evidence="2" id="KW-1185">Reference proteome</keyword>
<dbReference type="eggNOG" id="ENOG5032Y9K">
    <property type="taxonomic scope" value="Bacteria"/>
</dbReference>
<dbReference type="AlphaFoldDB" id="K6CYJ8"/>
<dbReference type="InterPro" id="IPR020255">
    <property type="entry name" value="CsgA"/>
</dbReference>
<sequence length="87" mass="10458">MMKTMDQTLGYLRETLSNYTEDHSEGRNLYKKLKEGAYTSEASFVRDLNQREIHFLNHMLPKEINYAKEEQDEKRAHELNEVFELLF</sequence>
<evidence type="ECO:0000313" key="1">
    <source>
        <dbReference type="EMBL" id="EKN65312.1"/>
    </source>
</evidence>
<gene>
    <name evidence="1" type="ORF">BABA_20991</name>
</gene>
<reference evidence="1 2" key="1">
    <citation type="journal article" date="2012" name="Front. Microbiol.">
        <title>Redundancy and modularity in membrane-associated dissimilatory nitrate reduction in Bacillus.</title>
        <authorList>
            <person name="Heylen K."/>
            <person name="Keltjens J."/>
        </authorList>
    </citation>
    <scope>NUCLEOTIDE SEQUENCE [LARGE SCALE GENOMIC DNA]</scope>
    <source>
        <strain evidence="2">LMG 21833T</strain>
    </source>
</reference>
<protein>
    <recommendedName>
        <fullName evidence="3">Sporulation protein</fullName>
    </recommendedName>
</protein>
<dbReference type="Proteomes" id="UP000006316">
    <property type="component" value="Unassembled WGS sequence"/>
</dbReference>
<dbReference type="PATRIC" id="fig|1117379.3.peg.4351"/>
<comment type="caution">
    <text evidence="1">The sequence shown here is derived from an EMBL/GenBank/DDBJ whole genome shotgun (WGS) entry which is preliminary data.</text>
</comment>